<dbReference type="OrthoDB" id="255492at2"/>
<comment type="caution">
    <text evidence="1">The sequence shown here is derived from an EMBL/GenBank/DDBJ whole genome shotgun (WGS) entry which is preliminary data.</text>
</comment>
<name>A0A5C5ZUG1_9BACT</name>
<evidence type="ECO:0000313" key="2">
    <source>
        <dbReference type="Proteomes" id="UP000316213"/>
    </source>
</evidence>
<evidence type="ECO:0000313" key="1">
    <source>
        <dbReference type="EMBL" id="TWT91184.1"/>
    </source>
</evidence>
<proteinExistence type="predicted"/>
<keyword evidence="2" id="KW-1185">Reference proteome</keyword>
<dbReference type="AlphaFoldDB" id="A0A5C5ZUG1"/>
<dbReference type="EMBL" id="SJPM01000016">
    <property type="protein sequence ID" value="TWT91184.1"/>
    <property type="molecule type" value="Genomic_DNA"/>
</dbReference>
<gene>
    <name evidence="1" type="ORF">Pla100_53580</name>
</gene>
<sequence>MPKISADLAAIAPKSVAEWSKDSPKGSAYLHVFRKTGLQLALSGEHQISDVAKDASITSGVMEASYAQEFDEELWRKSNRTYRRIRASLTQEVAVRYGDDDSERERLLEELDLARMKLDWEKVSQLAKQIDLLSQETG</sequence>
<dbReference type="Proteomes" id="UP000316213">
    <property type="component" value="Unassembled WGS sequence"/>
</dbReference>
<reference evidence="1 2" key="1">
    <citation type="submission" date="2019-02" db="EMBL/GenBank/DDBJ databases">
        <title>Deep-cultivation of Planctomycetes and their phenomic and genomic characterization uncovers novel biology.</title>
        <authorList>
            <person name="Wiegand S."/>
            <person name="Jogler M."/>
            <person name="Boedeker C."/>
            <person name="Pinto D."/>
            <person name="Vollmers J."/>
            <person name="Rivas-Marin E."/>
            <person name="Kohn T."/>
            <person name="Peeters S.H."/>
            <person name="Heuer A."/>
            <person name="Rast P."/>
            <person name="Oberbeckmann S."/>
            <person name="Bunk B."/>
            <person name="Jeske O."/>
            <person name="Meyerdierks A."/>
            <person name="Storesund J.E."/>
            <person name="Kallscheuer N."/>
            <person name="Luecker S."/>
            <person name="Lage O.M."/>
            <person name="Pohl T."/>
            <person name="Merkel B.J."/>
            <person name="Hornburger P."/>
            <person name="Mueller R.-W."/>
            <person name="Bruemmer F."/>
            <person name="Labrenz M."/>
            <person name="Spormann A.M."/>
            <person name="Op Den Camp H."/>
            <person name="Overmann J."/>
            <person name="Amann R."/>
            <person name="Jetten M.S.M."/>
            <person name="Mascher T."/>
            <person name="Medema M.H."/>
            <person name="Devos D.P."/>
            <person name="Kaster A.-K."/>
            <person name="Ovreas L."/>
            <person name="Rohde M."/>
            <person name="Galperin M.Y."/>
            <person name="Jogler C."/>
        </authorList>
    </citation>
    <scope>NUCLEOTIDE SEQUENCE [LARGE SCALE GENOMIC DNA]</scope>
    <source>
        <strain evidence="1 2">Pla100</strain>
    </source>
</reference>
<protein>
    <submittedName>
        <fullName evidence="1">Uncharacterized protein</fullName>
    </submittedName>
</protein>
<accession>A0A5C5ZUG1</accession>
<organism evidence="1 2">
    <name type="scientific">Neorhodopirellula pilleata</name>
    <dbReference type="NCBI Taxonomy" id="2714738"/>
    <lineage>
        <taxon>Bacteria</taxon>
        <taxon>Pseudomonadati</taxon>
        <taxon>Planctomycetota</taxon>
        <taxon>Planctomycetia</taxon>
        <taxon>Pirellulales</taxon>
        <taxon>Pirellulaceae</taxon>
        <taxon>Neorhodopirellula</taxon>
    </lineage>
</organism>
<dbReference type="RefSeq" id="WP_146581416.1">
    <property type="nucleotide sequence ID" value="NZ_SJPM01000016.1"/>
</dbReference>